<dbReference type="PANTHER" id="PTHR46421:SF1">
    <property type="entry name" value="PROGRAMMED CELL DEATH PROTEIN 2-LIKE"/>
    <property type="match status" value="1"/>
</dbReference>
<dbReference type="Proteomes" id="UP000826234">
    <property type="component" value="Unassembled WGS sequence"/>
</dbReference>
<evidence type="ECO:0000313" key="1">
    <source>
        <dbReference type="EMBL" id="KAH0619443.1"/>
    </source>
</evidence>
<protein>
    <recommendedName>
        <fullName evidence="3">Programmed cell death protein 2 C-terminal domain-containing protein</fullName>
    </recommendedName>
</protein>
<accession>A0ABQ7SQ38</accession>
<dbReference type="EMBL" id="JAIPUX010003776">
    <property type="protein sequence ID" value="KAH0619443.1"/>
    <property type="molecule type" value="Genomic_DNA"/>
</dbReference>
<evidence type="ECO:0000313" key="2">
    <source>
        <dbReference type="Proteomes" id="UP000826234"/>
    </source>
</evidence>
<sequence length="231" mass="25726">MPVVSATLLKLDGAAIPVFARRRHSGLQSEGAVAAKDWFEGADDWGEEGEEMAAFGGHSLSHGPGGASESAPGEIVCAMQLQDFSLQETPGLSHPAKSQHPPCKESVVPSCIPIFQPYYISVVDEEDYLGYSKDSGHAELLLQDCTPSGCEERYEKTEKGDQVFHRFMKRISVCQEQLLRYSWDVSVEFGTAFVFTCEKSCWPPNHPSPFEEYIYVQEDPDQHLLNRTLHQ</sequence>
<dbReference type="InterPro" id="IPR052815">
    <property type="entry name" value="PDCD2-like_regulator"/>
</dbReference>
<proteinExistence type="predicted"/>
<name>A0ABQ7SQ38_PHRPL</name>
<keyword evidence="2" id="KW-1185">Reference proteome</keyword>
<dbReference type="PANTHER" id="PTHR46421">
    <property type="entry name" value="PROGRAMMED CELL DEATH PROTEIN 2-LIKE"/>
    <property type="match status" value="1"/>
</dbReference>
<evidence type="ECO:0008006" key="3">
    <source>
        <dbReference type="Google" id="ProtNLM"/>
    </source>
</evidence>
<reference evidence="1 2" key="1">
    <citation type="journal article" date="2022" name="Gigascience">
        <title>A chromosome-level genome assembly and annotation of the desert horned lizard, Phrynosoma platyrhinos, provides insight into chromosomal rearrangements among reptiles.</title>
        <authorList>
            <person name="Koochekian N."/>
            <person name="Ascanio A."/>
            <person name="Farleigh K."/>
            <person name="Card D.C."/>
            <person name="Schield D.R."/>
            <person name="Castoe T.A."/>
            <person name="Jezkova T."/>
        </authorList>
    </citation>
    <scope>NUCLEOTIDE SEQUENCE [LARGE SCALE GENOMIC DNA]</scope>
    <source>
        <strain evidence="1">NK-2021</strain>
    </source>
</reference>
<comment type="caution">
    <text evidence="1">The sequence shown here is derived from an EMBL/GenBank/DDBJ whole genome shotgun (WGS) entry which is preliminary data.</text>
</comment>
<gene>
    <name evidence="1" type="ORF">JD844_000066</name>
</gene>
<organism evidence="1 2">
    <name type="scientific">Phrynosoma platyrhinos</name>
    <name type="common">Desert horned lizard</name>
    <dbReference type="NCBI Taxonomy" id="52577"/>
    <lineage>
        <taxon>Eukaryota</taxon>
        <taxon>Metazoa</taxon>
        <taxon>Chordata</taxon>
        <taxon>Craniata</taxon>
        <taxon>Vertebrata</taxon>
        <taxon>Euteleostomi</taxon>
        <taxon>Lepidosauria</taxon>
        <taxon>Squamata</taxon>
        <taxon>Bifurcata</taxon>
        <taxon>Unidentata</taxon>
        <taxon>Episquamata</taxon>
        <taxon>Toxicofera</taxon>
        <taxon>Iguania</taxon>
        <taxon>Phrynosomatidae</taxon>
        <taxon>Phrynosomatinae</taxon>
        <taxon>Phrynosoma</taxon>
    </lineage>
</organism>